<accession>A0A0P7BLF4</accession>
<keyword evidence="3 8" id="KW-0812">Transmembrane</keyword>
<feature type="transmembrane region" description="Helical" evidence="8">
    <location>
        <begin position="513"/>
        <end position="533"/>
    </location>
</feature>
<dbReference type="Pfam" id="PF00230">
    <property type="entry name" value="MIP"/>
    <property type="match status" value="1"/>
</dbReference>
<dbReference type="PANTHER" id="PTHR11360:SF305">
    <property type="entry name" value="MAJOR FACILITATOR SUPERFAMILY (MFS) PROFILE DOMAIN-CONTAINING PROTEIN"/>
    <property type="match status" value="1"/>
</dbReference>
<dbReference type="PRINTS" id="PR00783">
    <property type="entry name" value="MINTRINSICP"/>
</dbReference>
<dbReference type="GO" id="GO:0015267">
    <property type="term" value="F:channel activity"/>
    <property type="evidence" value="ECO:0007669"/>
    <property type="project" value="InterPro"/>
</dbReference>
<dbReference type="OrthoDB" id="6499973at2759"/>
<comment type="caution">
    <text evidence="9">The sequence shown here is derived from an EMBL/GenBank/DDBJ whole genome shotgun (WGS) entry which is preliminary data.</text>
</comment>
<evidence type="ECO:0000256" key="7">
    <source>
        <dbReference type="SAM" id="MobiDB-lite"/>
    </source>
</evidence>
<feature type="transmembrane region" description="Helical" evidence="8">
    <location>
        <begin position="227"/>
        <end position="247"/>
    </location>
</feature>
<evidence type="ECO:0000256" key="4">
    <source>
        <dbReference type="ARBA" id="ARBA00022989"/>
    </source>
</evidence>
<feature type="transmembrane region" description="Helical" evidence="8">
    <location>
        <begin position="139"/>
        <end position="162"/>
    </location>
</feature>
<evidence type="ECO:0000256" key="1">
    <source>
        <dbReference type="ARBA" id="ARBA00004141"/>
    </source>
</evidence>
<keyword evidence="10" id="KW-1185">Reference proteome</keyword>
<dbReference type="InterPro" id="IPR023271">
    <property type="entry name" value="Aquaporin-like"/>
</dbReference>
<feature type="transmembrane region" description="Helical" evidence="8">
    <location>
        <begin position="259"/>
        <end position="277"/>
    </location>
</feature>
<keyword evidence="6" id="KW-0325">Glycoprotein</keyword>
<reference evidence="9 10" key="1">
    <citation type="submission" date="2015-09" db="EMBL/GenBank/DDBJ databases">
        <title>Draft genome of a European isolate of the apple canker pathogen Neonectria ditissima.</title>
        <authorList>
            <person name="Gomez-Cortecero A."/>
            <person name="Harrison R.J."/>
            <person name="Armitage A.D."/>
        </authorList>
    </citation>
    <scope>NUCLEOTIDE SEQUENCE [LARGE SCALE GENOMIC DNA]</scope>
    <source>
        <strain evidence="9 10">R09/05</strain>
    </source>
</reference>
<dbReference type="Pfam" id="PF07690">
    <property type="entry name" value="MFS_1"/>
    <property type="match status" value="1"/>
</dbReference>
<organism evidence="9 10">
    <name type="scientific">Neonectria ditissima</name>
    <dbReference type="NCBI Taxonomy" id="78410"/>
    <lineage>
        <taxon>Eukaryota</taxon>
        <taxon>Fungi</taxon>
        <taxon>Dikarya</taxon>
        <taxon>Ascomycota</taxon>
        <taxon>Pezizomycotina</taxon>
        <taxon>Sordariomycetes</taxon>
        <taxon>Hypocreomycetidae</taxon>
        <taxon>Hypocreales</taxon>
        <taxon>Nectriaceae</taxon>
        <taxon>Neonectria</taxon>
    </lineage>
</organism>
<dbReference type="InterPro" id="IPR036259">
    <property type="entry name" value="MFS_trans_sf"/>
</dbReference>
<dbReference type="Proteomes" id="UP000050424">
    <property type="component" value="Unassembled WGS sequence"/>
</dbReference>
<gene>
    <name evidence="9" type="ORF">AK830_g2016</name>
</gene>
<dbReference type="PANTHER" id="PTHR11360">
    <property type="entry name" value="MONOCARBOXYLATE TRANSPORTER"/>
    <property type="match status" value="1"/>
</dbReference>
<dbReference type="AlphaFoldDB" id="A0A0P7BLF4"/>
<dbReference type="EMBL" id="LKCW01000018">
    <property type="protein sequence ID" value="KPM44570.1"/>
    <property type="molecule type" value="Genomic_DNA"/>
</dbReference>
<dbReference type="InterPro" id="IPR011701">
    <property type="entry name" value="MFS"/>
</dbReference>
<protein>
    <recommendedName>
        <fullName evidence="11">Major facilitator superfamily (MFS) profile domain-containing protein</fullName>
    </recommendedName>
</protein>
<feature type="transmembrane region" description="Helical" evidence="8">
    <location>
        <begin position="356"/>
        <end position="379"/>
    </location>
</feature>
<feature type="transmembrane region" description="Helical" evidence="8">
    <location>
        <begin position="446"/>
        <end position="469"/>
    </location>
</feature>
<evidence type="ECO:0000313" key="10">
    <source>
        <dbReference type="Proteomes" id="UP000050424"/>
    </source>
</evidence>
<feature type="transmembrane region" description="Helical" evidence="8">
    <location>
        <begin position="183"/>
        <end position="201"/>
    </location>
</feature>
<dbReference type="SUPFAM" id="SSF81338">
    <property type="entry name" value="Aquaporin-like"/>
    <property type="match status" value="1"/>
</dbReference>
<feature type="transmembrane region" description="Helical" evidence="8">
    <location>
        <begin position="693"/>
        <end position="713"/>
    </location>
</feature>
<dbReference type="SUPFAM" id="SSF103473">
    <property type="entry name" value="MFS general substrate transporter"/>
    <property type="match status" value="1"/>
</dbReference>
<comment type="similarity">
    <text evidence="2">Belongs to the major facilitator superfamily. Monocarboxylate porter (TC 2.A.1.13) family.</text>
</comment>
<evidence type="ECO:0000256" key="2">
    <source>
        <dbReference type="ARBA" id="ARBA00006727"/>
    </source>
</evidence>
<feature type="transmembrane region" description="Helical" evidence="8">
    <location>
        <begin position="391"/>
        <end position="414"/>
    </location>
</feature>
<evidence type="ECO:0000256" key="5">
    <source>
        <dbReference type="ARBA" id="ARBA00023136"/>
    </source>
</evidence>
<feature type="transmembrane region" description="Helical" evidence="8">
    <location>
        <begin position="94"/>
        <end position="119"/>
    </location>
</feature>
<feature type="transmembrane region" description="Helical" evidence="8">
    <location>
        <begin position="616"/>
        <end position="638"/>
    </location>
</feature>
<feature type="transmembrane region" description="Helical" evidence="8">
    <location>
        <begin position="481"/>
        <end position="501"/>
    </location>
</feature>
<dbReference type="Gene3D" id="1.20.1250.20">
    <property type="entry name" value="MFS general substrate transporter like domains"/>
    <property type="match status" value="2"/>
</dbReference>
<feature type="transmembrane region" description="Helical" evidence="8">
    <location>
        <begin position="554"/>
        <end position="577"/>
    </location>
</feature>
<keyword evidence="4 8" id="KW-1133">Transmembrane helix</keyword>
<dbReference type="InterPro" id="IPR000425">
    <property type="entry name" value="MIP"/>
</dbReference>
<keyword evidence="5 8" id="KW-0472">Membrane</keyword>
<dbReference type="InterPro" id="IPR050327">
    <property type="entry name" value="Proton-linked_MCT"/>
</dbReference>
<sequence length="723" mass="78157">MSNSHVTRRAYNGAALGPERRPSPPSDYEPTLPHYRNNIQPFAGRLGANQSFILDRALADNEGPLEKEPDAAPLIPFRELLDLRPLLHINLWKAAFIEGIGSLMLVYITVWGSTAPAVIPTRPTAQFGNFNNAAFLGPLVGGVTNFLFLSLFISAFGAVSGAHFNPLITVATFFARLCSLPRMILYVFFQLGGSSIAGLLVRASYGTRDFQAGGCWMYPEVVPVQDAFVIKLVSATILLFLAFGVALDPRQSKIVGPTLAPFLVGLTFGTLALSTAYTRYGYGGASLNPARCFGVYVGSRFPSWHWIHCMYIQATPSPWTDPSSSSSEKVNEDQAQVESRHESLSEGVVFDGLKGWITVSAAACSLFVYLGVIYSWGIMQVRLVETTSSSLTTLTFVGSLATSFMISISIISGITVRKFGYQKTALTGGVLMGLGEFLASWTTDHVGALFVLHGIIFGVGGGLSIFACSTAPLRWFNKYRALVMGVVFGGGSLGAAVMSIITNILVRRLDVAWTFRILGFMLWAVCIPASYFIRQPRGSENATLNLQWFRFKEAKFLIIAAGTALSCFPLFIPPYFIPIFSRSMGYSNQIAIITLAAWNLASTVGRVVAGYAADSLLGPINSLIICLLFTGCGAFFSLVPPVVGATFGGENTLGILPIVWTGWSFGFFFGTPIASGLYSLSGGGKDVAQYRPAAYYAGGMSMIGIIFMVAIRWTHSRRIFSKV</sequence>
<dbReference type="GO" id="GO:0016020">
    <property type="term" value="C:membrane"/>
    <property type="evidence" value="ECO:0007669"/>
    <property type="project" value="UniProtKB-SubCell"/>
</dbReference>
<name>A0A0P7BLF4_9HYPO</name>
<feature type="region of interest" description="Disordered" evidence="7">
    <location>
        <begin position="1"/>
        <end position="32"/>
    </location>
</feature>
<evidence type="ECO:0000256" key="3">
    <source>
        <dbReference type="ARBA" id="ARBA00022692"/>
    </source>
</evidence>
<feature type="transmembrane region" description="Helical" evidence="8">
    <location>
        <begin position="589"/>
        <end position="609"/>
    </location>
</feature>
<dbReference type="Gene3D" id="1.20.1080.10">
    <property type="entry name" value="Glycerol uptake facilitator protein"/>
    <property type="match status" value="1"/>
</dbReference>
<evidence type="ECO:0000313" key="9">
    <source>
        <dbReference type="EMBL" id="KPM44570.1"/>
    </source>
</evidence>
<comment type="subcellular location">
    <subcellularLocation>
        <location evidence="1">Membrane</location>
        <topology evidence="1">Multi-pass membrane protein</topology>
    </subcellularLocation>
</comment>
<proteinExistence type="inferred from homology"/>
<feature type="transmembrane region" description="Helical" evidence="8">
    <location>
        <begin position="658"/>
        <end position="681"/>
    </location>
</feature>
<evidence type="ECO:0000256" key="8">
    <source>
        <dbReference type="SAM" id="Phobius"/>
    </source>
</evidence>
<evidence type="ECO:0000256" key="6">
    <source>
        <dbReference type="ARBA" id="ARBA00023180"/>
    </source>
</evidence>
<evidence type="ECO:0008006" key="11">
    <source>
        <dbReference type="Google" id="ProtNLM"/>
    </source>
</evidence>